<sequence>MQGDAVFWVAVEQLLWELRDRGYVIPSEAVRRVPERSGVELALRARDPDLERLVEELRPGLDVTYCIRAGARRAVYRR</sequence>
<organism evidence="2 3">
    <name type="scientific">Carbonactinospora thermoautotrophica</name>
    <dbReference type="NCBI Taxonomy" id="1469144"/>
    <lineage>
        <taxon>Bacteria</taxon>
        <taxon>Bacillati</taxon>
        <taxon>Actinomycetota</taxon>
        <taxon>Actinomycetes</taxon>
        <taxon>Kitasatosporales</taxon>
        <taxon>Carbonactinosporaceae</taxon>
        <taxon>Carbonactinospora</taxon>
    </lineage>
</organism>
<dbReference type="AlphaFoldDB" id="A0A132NB11"/>
<dbReference type="PATRIC" id="fig|1469144.8.peg.4546"/>
<dbReference type="EMBL" id="JYIJ01000013">
    <property type="protein sequence ID" value="KWX05040.1"/>
    <property type="molecule type" value="Genomic_DNA"/>
</dbReference>
<reference evidence="3" key="1">
    <citation type="submission" date="2015-02" db="EMBL/GenBank/DDBJ databases">
        <title>Physiological reanalysis, assessment of diazotrophy, and genome sequences of multiple isolates of Streptomyces thermoautotrophicus.</title>
        <authorList>
            <person name="MacKellar D.C."/>
            <person name="Lieber L."/>
            <person name="Norman J."/>
            <person name="Bolger A."/>
            <person name="Tobin C."/>
            <person name="Murray J.W."/>
            <person name="Friesen M."/>
            <person name="Prell J."/>
        </authorList>
    </citation>
    <scope>NUCLEOTIDE SEQUENCE [LARGE SCALE GENOMIC DNA]</scope>
    <source>
        <strain evidence="3">UBT1</strain>
    </source>
</reference>
<proteinExistence type="predicted"/>
<dbReference type="RefSeq" id="WP_066884301.1">
    <property type="nucleotide sequence ID" value="NZ_JYIJ01000013.1"/>
</dbReference>
<evidence type="ECO:0000313" key="1">
    <source>
        <dbReference type="EMBL" id="KWX05040.1"/>
    </source>
</evidence>
<name>A0A132NB11_9ACTN</name>
<evidence type="ECO:0000313" key="4">
    <source>
        <dbReference type="Proteomes" id="UP000070659"/>
    </source>
</evidence>
<comment type="caution">
    <text evidence="2">The sequence shown here is derived from an EMBL/GenBank/DDBJ whole genome shotgun (WGS) entry which is preliminary data.</text>
</comment>
<protein>
    <submittedName>
        <fullName evidence="2">Uncharacterized protein</fullName>
    </submittedName>
</protein>
<accession>A0A132NB11</accession>
<reference evidence="2 4" key="2">
    <citation type="submission" date="2015-02" db="EMBL/GenBank/DDBJ databases">
        <title>Physiological reanalysis, assessment of diazotrophy, and genome sequences of multiple isolates of Streptomyces thermoautotrophicus.</title>
        <authorList>
            <person name="MacKellar D.C."/>
            <person name="Lieber L."/>
            <person name="Norman J."/>
            <person name="Bolger A."/>
            <person name="Tobin C."/>
            <person name="Murray J.W."/>
            <person name="Prell J."/>
        </authorList>
    </citation>
    <scope>NUCLEOTIDE SEQUENCE [LARGE SCALE GENOMIC DNA]</scope>
    <source>
        <strain evidence="2 4">UBT1</strain>
    </source>
</reference>
<dbReference type="Proteomes" id="UP000070598">
    <property type="component" value="Unassembled WGS sequence"/>
</dbReference>
<dbReference type="Proteomes" id="UP000070659">
    <property type="component" value="Unassembled WGS sequence"/>
</dbReference>
<evidence type="ECO:0000313" key="3">
    <source>
        <dbReference type="Proteomes" id="UP000070598"/>
    </source>
</evidence>
<gene>
    <name evidence="1" type="ORF">TH66_04610</name>
    <name evidence="2" type="ORF">TR74_19495</name>
</gene>
<evidence type="ECO:0000313" key="2">
    <source>
        <dbReference type="EMBL" id="KWX07220.1"/>
    </source>
</evidence>
<dbReference type="EMBL" id="JYIK01001068">
    <property type="protein sequence ID" value="KWX07220.1"/>
    <property type="molecule type" value="Genomic_DNA"/>
</dbReference>